<dbReference type="AlphaFoldDB" id="A0A5A7N8I2"/>
<dbReference type="PANTHER" id="PTHR17224">
    <property type="entry name" value="PEPTIDYL-TRNA HYDROLASE"/>
    <property type="match status" value="1"/>
</dbReference>
<dbReference type="InterPro" id="IPR036416">
    <property type="entry name" value="Pept_tRNA_hydro_sf"/>
</dbReference>
<organism evidence="10 11">
    <name type="scientific">Iodidimonas nitroreducens</name>
    <dbReference type="NCBI Taxonomy" id="1236968"/>
    <lineage>
        <taxon>Bacteria</taxon>
        <taxon>Pseudomonadati</taxon>
        <taxon>Pseudomonadota</taxon>
        <taxon>Alphaproteobacteria</taxon>
        <taxon>Iodidimonadales</taxon>
        <taxon>Iodidimonadaceae</taxon>
        <taxon>Iodidimonas</taxon>
    </lineage>
</organism>
<sequence length="195" mass="21432">MRLLAGLGNPGNQYADNRHNIGFMAVDEIIRRHLFTPDRPRFSGLVSEGSIDGEKLIIIKPQTYMNESGRAIGEALRYYKLDPSDLIVFHDELDLAPGRMRVKIGGGHAGHNGLRSIISHVGGPDFVRVRLGIGHPGDKDRVVPYVLSDFAKSEWPWVDDLCEAMAAHAGDLGRGDWTRFMTNVAQSVSKSRAGG</sequence>
<dbReference type="PROSITE" id="PS01196">
    <property type="entry name" value="PEPT_TRNA_HYDROL_2"/>
    <property type="match status" value="1"/>
</dbReference>
<dbReference type="HAMAP" id="MF_00083">
    <property type="entry name" value="Pept_tRNA_hydro_bact"/>
    <property type="match status" value="1"/>
</dbReference>
<dbReference type="InterPro" id="IPR001328">
    <property type="entry name" value="Pept_tRNA_hydro"/>
</dbReference>
<dbReference type="GO" id="GO:0072344">
    <property type="term" value="P:rescue of stalled ribosome"/>
    <property type="evidence" value="ECO:0007669"/>
    <property type="project" value="UniProtKB-UniRule"/>
</dbReference>
<keyword evidence="2 7" id="KW-0820">tRNA-binding</keyword>
<dbReference type="Gene3D" id="3.40.50.1470">
    <property type="entry name" value="Peptidyl-tRNA hydrolase"/>
    <property type="match status" value="1"/>
</dbReference>
<feature type="site" description="Discriminates between blocked and unblocked aminoacyl-tRNA" evidence="7">
    <location>
        <position position="9"/>
    </location>
</feature>
<proteinExistence type="inferred from homology"/>
<feature type="binding site" evidence="7">
    <location>
        <position position="66"/>
    </location>
    <ligand>
        <name>tRNA</name>
        <dbReference type="ChEBI" id="CHEBI:17843"/>
    </ligand>
</feature>
<dbReference type="PROSITE" id="PS01195">
    <property type="entry name" value="PEPT_TRNA_HYDROL_1"/>
    <property type="match status" value="1"/>
</dbReference>
<evidence type="ECO:0000256" key="2">
    <source>
        <dbReference type="ARBA" id="ARBA00022555"/>
    </source>
</evidence>
<dbReference type="PANTHER" id="PTHR17224:SF1">
    <property type="entry name" value="PEPTIDYL-TRNA HYDROLASE"/>
    <property type="match status" value="1"/>
</dbReference>
<evidence type="ECO:0000256" key="8">
    <source>
        <dbReference type="RuleBase" id="RU000673"/>
    </source>
</evidence>
<evidence type="ECO:0000256" key="1">
    <source>
        <dbReference type="ARBA" id="ARBA00013260"/>
    </source>
</evidence>
<evidence type="ECO:0000313" key="10">
    <source>
        <dbReference type="EMBL" id="GER03710.1"/>
    </source>
</evidence>
<feature type="binding site" evidence="7">
    <location>
        <position position="64"/>
    </location>
    <ligand>
        <name>tRNA</name>
        <dbReference type="ChEBI" id="CHEBI:17843"/>
    </ligand>
</feature>
<dbReference type="FunFam" id="3.40.50.1470:FF:000001">
    <property type="entry name" value="Peptidyl-tRNA hydrolase"/>
    <property type="match status" value="1"/>
</dbReference>
<evidence type="ECO:0000256" key="7">
    <source>
        <dbReference type="HAMAP-Rule" id="MF_00083"/>
    </source>
</evidence>
<comment type="catalytic activity">
    <reaction evidence="7 8">
        <text>an N-acyl-L-alpha-aminoacyl-tRNA + H2O = an N-acyl-L-amino acid + a tRNA + H(+)</text>
        <dbReference type="Rhea" id="RHEA:54448"/>
        <dbReference type="Rhea" id="RHEA-COMP:10123"/>
        <dbReference type="Rhea" id="RHEA-COMP:13883"/>
        <dbReference type="ChEBI" id="CHEBI:15377"/>
        <dbReference type="ChEBI" id="CHEBI:15378"/>
        <dbReference type="ChEBI" id="CHEBI:59874"/>
        <dbReference type="ChEBI" id="CHEBI:78442"/>
        <dbReference type="ChEBI" id="CHEBI:138191"/>
        <dbReference type="EC" id="3.1.1.29"/>
    </reaction>
</comment>
<gene>
    <name evidence="7 10" type="primary">pth</name>
    <name evidence="10" type="ORF">JCM17846_13920</name>
</gene>
<keyword evidence="4 7" id="KW-0694">RNA-binding</keyword>
<dbReference type="EC" id="3.1.1.29" evidence="1 7"/>
<comment type="subcellular location">
    <subcellularLocation>
        <location evidence="7">Cytoplasm</location>
    </subcellularLocation>
</comment>
<accession>A0A5A7N8I2</accession>
<name>A0A5A7N8I2_9PROT</name>
<evidence type="ECO:0000313" key="11">
    <source>
        <dbReference type="Proteomes" id="UP000324996"/>
    </source>
</evidence>
<evidence type="ECO:0000256" key="4">
    <source>
        <dbReference type="ARBA" id="ARBA00022884"/>
    </source>
</evidence>
<evidence type="ECO:0000256" key="6">
    <source>
        <dbReference type="ARBA" id="ARBA00050038"/>
    </source>
</evidence>
<evidence type="ECO:0000256" key="5">
    <source>
        <dbReference type="ARBA" id="ARBA00038063"/>
    </source>
</evidence>
<comment type="function">
    <text evidence="7">Hydrolyzes ribosome-free peptidyl-tRNAs (with 1 or more amino acids incorporated), which drop off the ribosome during protein synthesis, or as a result of ribosome stalling.</text>
</comment>
<dbReference type="GO" id="GO:0006515">
    <property type="term" value="P:protein quality control for misfolded or incompletely synthesized proteins"/>
    <property type="evidence" value="ECO:0007669"/>
    <property type="project" value="UniProtKB-UniRule"/>
</dbReference>
<dbReference type="EMBL" id="BKCN01000005">
    <property type="protein sequence ID" value="GER03710.1"/>
    <property type="molecule type" value="Genomic_DNA"/>
</dbReference>
<dbReference type="RefSeq" id="WP_042085902.1">
    <property type="nucleotide sequence ID" value="NZ_BKCN01000005.1"/>
</dbReference>
<keyword evidence="3 7" id="KW-0378">Hydrolase</keyword>
<feature type="binding site" evidence="7">
    <location>
        <position position="112"/>
    </location>
    <ligand>
        <name>tRNA</name>
        <dbReference type="ChEBI" id="CHEBI:17843"/>
    </ligand>
</feature>
<dbReference type="NCBIfam" id="TIGR00447">
    <property type="entry name" value="pth"/>
    <property type="match status" value="1"/>
</dbReference>
<dbReference type="GO" id="GO:0004045">
    <property type="term" value="F:peptidyl-tRNA hydrolase activity"/>
    <property type="evidence" value="ECO:0007669"/>
    <property type="project" value="UniProtKB-UniRule"/>
</dbReference>
<comment type="caution">
    <text evidence="10">The sequence shown here is derived from an EMBL/GenBank/DDBJ whole genome shotgun (WGS) entry which is preliminary data.</text>
</comment>
<dbReference type="SUPFAM" id="SSF53178">
    <property type="entry name" value="Peptidyl-tRNA hydrolase-like"/>
    <property type="match status" value="1"/>
</dbReference>
<comment type="function">
    <text evidence="7">Catalyzes the release of premature peptidyl moieties from peptidyl-tRNA molecules trapped in stalled 50S ribosomal subunits, and thus maintains levels of free tRNAs and 50S ribosomes.</text>
</comment>
<evidence type="ECO:0000256" key="9">
    <source>
        <dbReference type="RuleBase" id="RU004320"/>
    </source>
</evidence>
<dbReference type="InterPro" id="IPR018171">
    <property type="entry name" value="Pept_tRNA_hydro_CS"/>
</dbReference>
<comment type="subunit">
    <text evidence="7">Monomer.</text>
</comment>
<feature type="binding site" evidence="7">
    <location>
        <position position="14"/>
    </location>
    <ligand>
        <name>tRNA</name>
        <dbReference type="ChEBI" id="CHEBI:17843"/>
    </ligand>
</feature>
<reference evidence="10 11" key="1">
    <citation type="submission" date="2019-09" db="EMBL/GenBank/DDBJ databases">
        <title>NBRP : Genome information of microbial organism related human and environment.</title>
        <authorList>
            <person name="Hattori M."/>
            <person name="Oshima K."/>
            <person name="Inaba H."/>
            <person name="Suda W."/>
            <person name="Sakamoto M."/>
            <person name="Iino T."/>
            <person name="Kitahara M."/>
            <person name="Oshida Y."/>
            <person name="Iida T."/>
            <person name="Kudo T."/>
            <person name="Itoh T."/>
            <person name="Ohkuma M."/>
        </authorList>
    </citation>
    <scope>NUCLEOTIDE SEQUENCE [LARGE SCALE GENOMIC DNA]</scope>
    <source>
        <strain evidence="10 11">Q-1</strain>
    </source>
</reference>
<dbReference type="GO" id="GO:0000049">
    <property type="term" value="F:tRNA binding"/>
    <property type="evidence" value="ECO:0007669"/>
    <property type="project" value="UniProtKB-UniRule"/>
</dbReference>
<feature type="active site" description="Proton acceptor" evidence="7">
    <location>
        <position position="19"/>
    </location>
</feature>
<keyword evidence="7" id="KW-0963">Cytoplasm</keyword>
<dbReference type="Pfam" id="PF01195">
    <property type="entry name" value="Pept_tRNA_hydro"/>
    <property type="match status" value="1"/>
</dbReference>
<evidence type="ECO:0000256" key="3">
    <source>
        <dbReference type="ARBA" id="ARBA00022801"/>
    </source>
</evidence>
<keyword evidence="11" id="KW-1185">Reference proteome</keyword>
<dbReference type="Proteomes" id="UP000324996">
    <property type="component" value="Unassembled WGS sequence"/>
</dbReference>
<feature type="site" description="Stabilizes the basic form of H active site to accept a proton" evidence="7">
    <location>
        <position position="91"/>
    </location>
</feature>
<comment type="similarity">
    <text evidence="5 7 9">Belongs to the PTH family.</text>
</comment>
<dbReference type="CDD" id="cd00462">
    <property type="entry name" value="PTH"/>
    <property type="match status" value="1"/>
</dbReference>
<protein>
    <recommendedName>
        <fullName evidence="6 7">Peptidyl-tRNA hydrolase</fullName>
        <shortName evidence="7">Pth</shortName>
        <ecNumber evidence="1 7">3.1.1.29</ecNumber>
    </recommendedName>
</protein>
<dbReference type="GO" id="GO:0005737">
    <property type="term" value="C:cytoplasm"/>
    <property type="evidence" value="ECO:0007669"/>
    <property type="project" value="UniProtKB-SubCell"/>
</dbReference>